<sequence length="579" mass="68693">MECILCFKSLKNESGIDVKFKSNTENSLIYLIELYLPFFDIQSINDKSSFMCSNCATSLRNFHGFYQRTERNLFFKKSNQTVKDQIESESEDFQRIYEILEIERLENGITKSDNKSKEEEVNKPEENQIKEIFESAANTEKSENLLNENQTTKVDKKNEIFLVHEDQNFLFLLENEENNDNLVDKDISDKFSKSSKTYDRKFLKSTKENFQQTQNFYQNGNSTSENSSKHSQIYENLQKSTSKSSNLTDKNLSNSIQTEISNYLNNFRSSSKFSYIYPNCDICNQPQNSFVSILEHFKNHHNQPGYVKCCKRKFFTKTNLVNHLELHENPRKFSCEFCDKKLTSKNNLEMHLKNFHESEDIKFECDFCGWKFSTKNRLKYHMKEFHLVIEKFSNFTCQKCSKNFKTKQRFKNHLESHKTESKFFFCEICGKNLKSNASLKEHIRNSHTNVDQPRLKCNLCNHYLKNPLSLRKHLNRHKQMSENIKCELCNKPCTTKASLDSHMRHKHLLKRIIACRYCEKKFKRAIDKDEHESTHTGIDLYHCEWCGAGFKFGANLRAHRKNLHPEEYERKRPKWIKPD</sequence>
<dbReference type="PANTHER" id="PTHR24379:SF121">
    <property type="entry name" value="C2H2-TYPE DOMAIN-CONTAINING PROTEIN"/>
    <property type="match status" value="1"/>
</dbReference>
<keyword evidence="4" id="KW-0862">Zinc</keyword>
<dbReference type="Pfam" id="PF13894">
    <property type="entry name" value="zf-C2H2_4"/>
    <property type="match status" value="1"/>
</dbReference>
<evidence type="ECO:0000256" key="3">
    <source>
        <dbReference type="ARBA" id="ARBA00022771"/>
    </source>
</evidence>
<evidence type="ECO:0000259" key="7">
    <source>
        <dbReference type="PROSITE" id="PS50157"/>
    </source>
</evidence>
<dbReference type="Pfam" id="PF12874">
    <property type="entry name" value="zf-met"/>
    <property type="match status" value="2"/>
</dbReference>
<dbReference type="EMBL" id="JADBJN010000004">
    <property type="protein sequence ID" value="KAG5667063.1"/>
    <property type="molecule type" value="Genomic_DNA"/>
</dbReference>
<dbReference type="GO" id="GO:0008270">
    <property type="term" value="F:zinc ion binding"/>
    <property type="evidence" value="ECO:0007669"/>
    <property type="project" value="UniProtKB-KW"/>
</dbReference>
<dbReference type="PROSITE" id="PS50157">
    <property type="entry name" value="ZINC_FINGER_C2H2_2"/>
    <property type="match status" value="7"/>
</dbReference>
<dbReference type="PROSITE" id="PS00028">
    <property type="entry name" value="ZINC_FINGER_C2H2_1"/>
    <property type="match status" value="8"/>
</dbReference>
<keyword evidence="2" id="KW-0677">Repeat</keyword>
<dbReference type="SMART" id="SM00868">
    <property type="entry name" value="zf-AD"/>
    <property type="match status" value="1"/>
</dbReference>
<comment type="caution">
    <text evidence="8">The sequence shown here is derived from an EMBL/GenBank/DDBJ whole genome shotgun (WGS) entry which is preliminary data.</text>
</comment>
<dbReference type="PANTHER" id="PTHR24379">
    <property type="entry name" value="KRAB AND ZINC FINGER DOMAIN-CONTAINING"/>
    <property type="match status" value="1"/>
</dbReference>
<feature type="domain" description="C2H2-type" evidence="7">
    <location>
        <begin position="513"/>
        <end position="540"/>
    </location>
</feature>
<dbReference type="GO" id="GO:0005634">
    <property type="term" value="C:nucleus"/>
    <property type="evidence" value="ECO:0007669"/>
    <property type="project" value="InterPro"/>
</dbReference>
<protein>
    <recommendedName>
        <fullName evidence="7">C2H2-type domain-containing protein</fullName>
    </recommendedName>
</protein>
<name>A0A9J6BBK7_POLVA</name>
<evidence type="ECO:0000256" key="6">
    <source>
        <dbReference type="SAM" id="MobiDB-lite"/>
    </source>
</evidence>
<keyword evidence="9" id="KW-1185">Reference proteome</keyword>
<dbReference type="Gene3D" id="3.30.160.60">
    <property type="entry name" value="Classic Zinc Finger"/>
    <property type="match status" value="5"/>
</dbReference>
<feature type="domain" description="C2H2-type" evidence="7">
    <location>
        <begin position="541"/>
        <end position="569"/>
    </location>
</feature>
<dbReference type="InterPro" id="IPR036236">
    <property type="entry name" value="Znf_C2H2_sf"/>
</dbReference>
<organism evidence="8 9">
    <name type="scientific">Polypedilum vanderplanki</name>
    <name type="common">Sleeping chironomid midge</name>
    <dbReference type="NCBI Taxonomy" id="319348"/>
    <lineage>
        <taxon>Eukaryota</taxon>
        <taxon>Metazoa</taxon>
        <taxon>Ecdysozoa</taxon>
        <taxon>Arthropoda</taxon>
        <taxon>Hexapoda</taxon>
        <taxon>Insecta</taxon>
        <taxon>Pterygota</taxon>
        <taxon>Neoptera</taxon>
        <taxon>Endopterygota</taxon>
        <taxon>Diptera</taxon>
        <taxon>Nematocera</taxon>
        <taxon>Chironomoidea</taxon>
        <taxon>Chironomidae</taxon>
        <taxon>Chironominae</taxon>
        <taxon>Polypedilum</taxon>
        <taxon>Polypedilum</taxon>
    </lineage>
</organism>
<dbReference type="AlphaFoldDB" id="A0A9J6BBK7"/>
<keyword evidence="3 5" id="KW-0863">Zinc-finger</keyword>
<evidence type="ECO:0000256" key="5">
    <source>
        <dbReference type="PROSITE-ProRule" id="PRU00042"/>
    </source>
</evidence>
<dbReference type="InterPro" id="IPR012934">
    <property type="entry name" value="Znf_AD"/>
</dbReference>
<proteinExistence type="predicted"/>
<evidence type="ECO:0000256" key="2">
    <source>
        <dbReference type="ARBA" id="ARBA00022737"/>
    </source>
</evidence>
<dbReference type="SUPFAM" id="SSF57667">
    <property type="entry name" value="beta-beta-alpha zinc fingers"/>
    <property type="match status" value="3"/>
</dbReference>
<dbReference type="Proteomes" id="UP001107558">
    <property type="component" value="Chromosome 4"/>
</dbReference>
<feature type="region of interest" description="Disordered" evidence="6">
    <location>
        <begin position="217"/>
        <end position="250"/>
    </location>
</feature>
<dbReference type="Gene3D" id="3.40.1800.20">
    <property type="match status" value="1"/>
</dbReference>
<feature type="domain" description="C2H2-type" evidence="7">
    <location>
        <begin position="395"/>
        <end position="422"/>
    </location>
</feature>
<evidence type="ECO:0000256" key="1">
    <source>
        <dbReference type="ARBA" id="ARBA00022723"/>
    </source>
</evidence>
<evidence type="ECO:0000313" key="8">
    <source>
        <dbReference type="EMBL" id="KAG5667063.1"/>
    </source>
</evidence>
<accession>A0A9J6BBK7</accession>
<feature type="domain" description="C2H2-type" evidence="7">
    <location>
        <begin position="424"/>
        <end position="452"/>
    </location>
</feature>
<dbReference type="InterPro" id="IPR013087">
    <property type="entry name" value="Znf_C2H2_type"/>
</dbReference>
<dbReference type="OrthoDB" id="10039931at2759"/>
<dbReference type="SMART" id="SM00355">
    <property type="entry name" value="ZnF_C2H2"/>
    <property type="match status" value="10"/>
</dbReference>
<feature type="domain" description="C2H2-type" evidence="7">
    <location>
        <begin position="363"/>
        <end position="386"/>
    </location>
</feature>
<feature type="domain" description="C2H2-type" evidence="7">
    <location>
        <begin position="333"/>
        <end position="361"/>
    </location>
</feature>
<feature type="domain" description="C2H2-type" evidence="7">
    <location>
        <begin position="484"/>
        <end position="512"/>
    </location>
</feature>
<gene>
    <name evidence="8" type="ORF">PVAND_015063</name>
</gene>
<evidence type="ECO:0000256" key="4">
    <source>
        <dbReference type="ARBA" id="ARBA00022833"/>
    </source>
</evidence>
<evidence type="ECO:0000313" key="9">
    <source>
        <dbReference type="Proteomes" id="UP001107558"/>
    </source>
</evidence>
<keyword evidence="1" id="KW-0479">Metal-binding</keyword>
<reference evidence="8" key="1">
    <citation type="submission" date="2021-03" db="EMBL/GenBank/DDBJ databases">
        <title>Chromosome level genome of the anhydrobiotic midge Polypedilum vanderplanki.</title>
        <authorList>
            <person name="Yoshida Y."/>
            <person name="Kikawada T."/>
            <person name="Gusev O."/>
        </authorList>
    </citation>
    <scope>NUCLEOTIDE SEQUENCE</scope>
    <source>
        <strain evidence="8">NIAS01</strain>
        <tissue evidence="8">Whole body or cell culture</tissue>
    </source>
</reference>
<dbReference type="Pfam" id="PF00096">
    <property type="entry name" value="zf-C2H2"/>
    <property type="match status" value="1"/>
</dbReference>